<dbReference type="Proteomes" id="UP001595904">
    <property type="component" value="Unassembled WGS sequence"/>
</dbReference>
<keyword evidence="1" id="KW-1133">Transmembrane helix</keyword>
<feature type="transmembrane region" description="Helical" evidence="1">
    <location>
        <begin position="117"/>
        <end position="136"/>
    </location>
</feature>
<keyword evidence="4" id="KW-1185">Reference proteome</keyword>
<feature type="transmembrane region" description="Helical" evidence="1">
    <location>
        <begin position="157"/>
        <end position="182"/>
    </location>
</feature>
<dbReference type="InterPro" id="IPR003675">
    <property type="entry name" value="Rce1/LyrA-like_dom"/>
</dbReference>
<comment type="caution">
    <text evidence="3">The sequence shown here is derived from an EMBL/GenBank/DDBJ whole genome shotgun (WGS) entry which is preliminary data.</text>
</comment>
<feature type="domain" description="CAAX prenyl protease 2/Lysostaphin resistance protein A-like" evidence="2">
    <location>
        <begin position="114"/>
        <end position="201"/>
    </location>
</feature>
<evidence type="ECO:0000256" key="1">
    <source>
        <dbReference type="SAM" id="Phobius"/>
    </source>
</evidence>
<feature type="transmembrane region" description="Helical" evidence="1">
    <location>
        <begin position="76"/>
        <end position="97"/>
    </location>
</feature>
<keyword evidence="1" id="KW-0472">Membrane</keyword>
<dbReference type="EMBL" id="JBHSDU010000003">
    <property type="protein sequence ID" value="MFC4309535.1"/>
    <property type="molecule type" value="Genomic_DNA"/>
</dbReference>
<gene>
    <name evidence="3" type="ORF">ACFPN2_10635</name>
</gene>
<organism evidence="3 4">
    <name type="scientific">Steroidobacter flavus</name>
    <dbReference type="NCBI Taxonomy" id="1842136"/>
    <lineage>
        <taxon>Bacteria</taxon>
        <taxon>Pseudomonadati</taxon>
        <taxon>Pseudomonadota</taxon>
        <taxon>Gammaproteobacteria</taxon>
        <taxon>Steroidobacterales</taxon>
        <taxon>Steroidobacteraceae</taxon>
        <taxon>Steroidobacter</taxon>
    </lineage>
</organism>
<keyword evidence="3" id="KW-0378">Hydrolase</keyword>
<dbReference type="EC" id="3.4.-.-" evidence="3"/>
<proteinExistence type="predicted"/>
<protein>
    <submittedName>
        <fullName evidence="3">CPBP family intramembrane glutamic endopeptidase</fullName>
        <ecNumber evidence="3">3.4.-.-</ecNumber>
    </submittedName>
</protein>
<feature type="transmembrane region" description="Helical" evidence="1">
    <location>
        <begin position="36"/>
        <end position="55"/>
    </location>
</feature>
<dbReference type="Pfam" id="PF02517">
    <property type="entry name" value="Rce1-like"/>
    <property type="match status" value="1"/>
</dbReference>
<sequence>MVMLGAFGYFVVASVTAVFSPDISSAAAAPVSDAELLGLVTYEIFLLALIGPFLVMRGWRWSDVGMAPTLQDTGMGLVLTAAGYMGYIAAWSVYSVFISQDGDAVPIETGVQASTAVLLSVVNGFFEELFVCGYLINALKKRRSVVFAINVSVAIRLAYHLYQGPIAVPSILPMALIFGYWFAKTGRLWPLVVAHALMDFLALSPYIE</sequence>
<evidence type="ECO:0000259" key="2">
    <source>
        <dbReference type="Pfam" id="PF02517"/>
    </source>
</evidence>
<dbReference type="GO" id="GO:0016787">
    <property type="term" value="F:hydrolase activity"/>
    <property type="evidence" value="ECO:0007669"/>
    <property type="project" value="UniProtKB-KW"/>
</dbReference>
<evidence type="ECO:0000313" key="4">
    <source>
        <dbReference type="Proteomes" id="UP001595904"/>
    </source>
</evidence>
<dbReference type="RefSeq" id="WP_380596580.1">
    <property type="nucleotide sequence ID" value="NZ_JBHSDU010000003.1"/>
</dbReference>
<name>A0ABV8SQ65_9GAMM</name>
<accession>A0ABV8SQ65</accession>
<keyword evidence="1" id="KW-0812">Transmembrane</keyword>
<reference evidence="4" key="1">
    <citation type="journal article" date="2019" name="Int. J. Syst. Evol. Microbiol.">
        <title>The Global Catalogue of Microorganisms (GCM) 10K type strain sequencing project: providing services to taxonomists for standard genome sequencing and annotation.</title>
        <authorList>
            <consortium name="The Broad Institute Genomics Platform"/>
            <consortium name="The Broad Institute Genome Sequencing Center for Infectious Disease"/>
            <person name="Wu L."/>
            <person name="Ma J."/>
        </authorList>
    </citation>
    <scope>NUCLEOTIDE SEQUENCE [LARGE SCALE GENOMIC DNA]</scope>
    <source>
        <strain evidence="4">CGMCC 1.10759</strain>
    </source>
</reference>
<evidence type="ECO:0000313" key="3">
    <source>
        <dbReference type="EMBL" id="MFC4309535.1"/>
    </source>
</evidence>